<organism evidence="1 2">
    <name type="scientific">Pyropia yezoensis</name>
    <name type="common">Susabi-nori</name>
    <name type="synonym">Porphyra yezoensis</name>
    <dbReference type="NCBI Taxonomy" id="2788"/>
    <lineage>
        <taxon>Eukaryota</taxon>
        <taxon>Rhodophyta</taxon>
        <taxon>Bangiophyceae</taxon>
        <taxon>Bangiales</taxon>
        <taxon>Bangiaceae</taxon>
        <taxon>Pyropia</taxon>
    </lineage>
</organism>
<protein>
    <submittedName>
        <fullName evidence="1">Uncharacterized protein</fullName>
    </submittedName>
</protein>
<proteinExistence type="predicted"/>
<gene>
    <name evidence="1" type="ORF">I4F81_004909</name>
</gene>
<dbReference type="EMBL" id="CM020618">
    <property type="protein sequence ID" value="KAK1862335.1"/>
    <property type="molecule type" value="Genomic_DNA"/>
</dbReference>
<reference evidence="1" key="1">
    <citation type="submission" date="2019-11" db="EMBL/GenBank/DDBJ databases">
        <title>Nori genome reveals adaptations in red seaweeds to the harsh intertidal environment.</title>
        <authorList>
            <person name="Wang D."/>
            <person name="Mao Y."/>
        </authorList>
    </citation>
    <scope>NUCLEOTIDE SEQUENCE</scope>
    <source>
        <tissue evidence="1">Gametophyte</tissue>
    </source>
</reference>
<keyword evidence="2" id="KW-1185">Reference proteome</keyword>
<accession>A0ACC3BWK9</accession>
<evidence type="ECO:0000313" key="2">
    <source>
        <dbReference type="Proteomes" id="UP000798662"/>
    </source>
</evidence>
<evidence type="ECO:0000313" key="1">
    <source>
        <dbReference type="EMBL" id="KAK1862335.1"/>
    </source>
</evidence>
<sequence length="1260" mass="122915">MAAHGGSVGGGVGGGGGGGGASGDASPSLSTLLTTFYTSSIDAATRAAIQERLVAYQNSSDCIRDTHAYLRDTPPPVTAAEALPAHFYLGALGVYAKTQFFTSSPGQRDALFTAALRFLSASLPVGTSAAAAPVPPYVVAKAASVIAELGKREWLAAGPRPGGAAGAGGGGGGRAGGADLSATGSRFEAVMFTVTGSGRARAAVAVALIDSVGDAAAGDLLSGHYTRLRQLLLVRGGALVELLFSAAAGAAGEAGGGARGGGVTPAEAAAAVRSLGGVLRLASSAASSEVAAAALAAVRHVSSMPSAAAAVRATAFEVLADVHGAGKNRLLAADRLWADSLGHVATCWPPLAAGPPTTPGEDAEEEAVALLRAAVLYAESVVGRFVSRGSPSYGAVSPSSFAAVPTSPPLLRALDSLLSFTSAAAGGGAPRATVFVAALDAWLAVLEPLADAAADAPIVRQLHGGLSALAQMCVEKALSGSNGAVLDALEDWEDDDVGGGFGGDDGEDVRGEGGSLRLSRDGVAELEALLGLGDPASTGAATTSFDEVALVVSGTAVAAGSADEAAAALSDRAAYVAKNLAVVAAVARLYPSTSARGLAGSVVSLLGTTLATGGGGDTRDTRTLLQMAADVSPSLEPASTAAQGLLSTVCRVLGASDNGVLAAAFRVLSCLTDAINAAGGEGGAGGGADGGGLPSQLARVAAQCASSVHPPLSRYAAAFLCRLAATPVAATAFGTAPPLSASFVAVPRVAGGGDRRAAALASAAAFRWALLPYGGSASAVSRLSPEEWQERSAAWRAFATAALITPLNDAFGESVVQALARHAAPLLRLAVIIRATFAAAATGAGARPSEALWTAGGQELVVSARRVLTICAQVLHAKRITAMTRRLGTGAMPGTSIGGGAGSGGAAGVAGGRGSGATPDAETDAAMTIGGAYVAVLASALPLARRREPSLSRDVLQLGTALLPPSPTASADAGNSTGPREAPLRGRPSCFAALSLLSLARGELASGDGTAEALVLPSVTLALLALQSQQWHPPGSTGGAAGGGGGGGASSAGDDDGGHSTSVAIAAVSLLEEALNGHWHLFWPVSVAAAGGLALAGGVGASPAAAAAAVAASKAASLVEVPAGPEASAAYDAALKALADGVGGTYGGAQVGARCLAALTALHARRRLFTRSAAFATCGDVAPRLLAMALRVAGITDDDTPPPPGATPSAAVAMGSDRGDATLPCAALLAPLRDDALAVAAAAAAANWERFVLSGGDFIQ</sequence>
<comment type="caution">
    <text evidence="1">The sequence shown here is derived from an EMBL/GenBank/DDBJ whole genome shotgun (WGS) entry which is preliminary data.</text>
</comment>
<dbReference type="Proteomes" id="UP000798662">
    <property type="component" value="Chromosome 1"/>
</dbReference>
<name>A0ACC3BWK9_PYRYE</name>